<keyword evidence="3" id="KW-1185">Reference proteome</keyword>
<feature type="compositionally biased region" description="Polar residues" evidence="1">
    <location>
        <begin position="24"/>
        <end position="34"/>
    </location>
</feature>
<protein>
    <submittedName>
        <fullName evidence="2">Uncharacterized protein</fullName>
    </submittedName>
</protein>
<accession>A0AAV7M0X2</accession>
<evidence type="ECO:0000256" key="1">
    <source>
        <dbReference type="SAM" id="MobiDB-lite"/>
    </source>
</evidence>
<evidence type="ECO:0000313" key="2">
    <source>
        <dbReference type="EMBL" id="KAJ1096229.1"/>
    </source>
</evidence>
<dbReference type="AlphaFoldDB" id="A0AAV7M0X2"/>
<feature type="region of interest" description="Disordered" evidence="1">
    <location>
        <begin position="24"/>
        <end position="47"/>
    </location>
</feature>
<name>A0AAV7M0X2_PLEWA</name>
<reference evidence="2" key="1">
    <citation type="journal article" date="2022" name="bioRxiv">
        <title>Sequencing and chromosome-scale assembly of the giantPleurodeles waltlgenome.</title>
        <authorList>
            <person name="Brown T."/>
            <person name="Elewa A."/>
            <person name="Iarovenko S."/>
            <person name="Subramanian E."/>
            <person name="Araus A.J."/>
            <person name="Petzold A."/>
            <person name="Susuki M."/>
            <person name="Suzuki K.-i.T."/>
            <person name="Hayashi T."/>
            <person name="Toyoda A."/>
            <person name="Oliveira C."/>
            <person name="Osipova E."/>
            <person name="Leigh N.D."/>
            <person name="Simon A."/>
            <person name="Yun M.H."/>
        </authorList>
    </citation>
    <scope>NUCLEOTIDE SEQUENCE</scope>
    <source>
        <strain evidence="2">20211129_DDA</strain>
        <tissue evidence="2">Liver</tissue>
    </source>
</reference>
<dbReference type="EMBL" id="JANPWB010000014">
    <property type="protein sequence ID" value="KAJ1096229.1"/>
    <property type="molecule type" value="Genomic_DNA"/>
</dbReference>
<organism evidence="2 3">
    <name type="scientific">Pleurodeles waltl</name>
    <name type="common">Iberian ribbed newt</name>
    <dbReference type="NCBI Taxonomy" id="8319"/>
    <lineage>
        <taxon>Eukaryota</taxon>
        <taxon>Metazoa</taxon>
        <taxon>Chordata</taxon>
        <taxon>Craniata</taxon>
        <taxon>Vertebrata</taxon>
        <taxon>Euteleostomi</taxon>
        <taxon>Amphibia</taxon>
        <taxon>Batrachia</taxon>
        <taxon>Caudata</taxon>
        <taxon>Salamandroidea</taxon>
        <taxon>Salamandridae</taxon>
        <taxon>Pleurodelinae</taxon>
        <taxon>Pleurodeles</taxon>
    </lineage>
</organism>
<dbReference type="Proteomes" id="UP001066276">
    <property type="component" value="Chromosome 10"/>
</dbReference>
<proteinExistence type="predicted"/>
<evidence type="ECO:0000313" key="3">
    <source>
        <dbReference type="Proteomes" id="UP001066276"/>
    </source>
</evidence>
<comment type="caution">
    <text evidence="2">The sequence shown here is derived from an EMBL/GenBank/DDBJ whole genome shotgun (WGS) entry which is preliminary data.</text>
</comment>
<gene>
    <name evidence="2" type="ORF">NDU88_001372</name>
</gene>
<sequence>MVSSQQGLAGGAPVSCLLAVRPCKQTSGNKQPESSEPALLRDTAQASRPTFRVLRGWRWLMPSGPERTGNPDQETNRIN</sequence>